<keyword evidence="1" id="KW-0418">Kinase</keyword>
<dbReference type="InterPro" id="IPR007729">
    <property type="entry name" value="DGOK"/>
</dbReference>
<dbReference type="InterPro" id="IPR042258">
    <property type="entry name" value="DGOK_N"/>
</dbReference>
<dbReference type="OrthoDB" id="256574at2"/>
<comment type="caution">
    <text evidence="1">The sequence shown here is derived from an EMBL/GenBank/DDBJ whole genome shotgun (WGS) entry which is preliminary data.</text>
</comment>
<evidence type="ECO:0000313" key="1">
    <source>
        <dbReference type="EMBL" id="RCH56027.1"/>
    </source>
</evidence>
<dbReference type="Gene3D" id="3.30.420.310">
    <property type="entry name" value="2-keto-3-deoxy-galactonokinase, C-terminal domain"/>
    <property type="match status" value="1"/>
</dbReference>
<dbReference type="Pfam" id="PF05035">
    <property type="entry name" value="DGOK"/>
    <property type="match status" value="1"/>
</dbReference>
<gene>
    <name evidence="1" type="ORF">DJ568_04575</name>
</gene>
<dbReference type="Proteomes" id="UP000253209">
    <property type="component" value="Unassembled WGS sequence"/>
</dbReference>
<accession>A0A367GRD4</accession>
<name>A0A367GRD4_9SPHI</name>
<dbReference type="EMBL" id="QGDC01000002">
    <property type="protein sequence ID" value="RCH56027.1"/>
    <property type="molecule type" value="Genomic_DNA"/>
</dbReference>
<dbReference type="InterPro" id="IPR042257">
    <property type="entry name" value="DGOK_C"/>
</dbReference>
<organism evidence="1 2">
    <name type="scientific">Mucilaginibacter hurinus</name>
    <dbReference type="NCBI Taxonomy" id="2201324"/>
    <lineage>
        <taxon>Bacteria</taxon>
        <taxon>Pseudomonadati</taxon>
        <taxon>Bacteroidota</taxon>
        <taxon>Sphingobacteriia</taxon>
        <taxon>Sphingobacteriales</taxon>
        <taxon>Sphingobacteriaceae</taxon>
        <taxon>Mucilaginibacter</taxon>
    </lineage>
</organism>
<dbReference type="Gene3D" id="3.30.420.300">
    <property type="entry name" value="2-keto-3-deoxy-galactonokinase, substrate binding domain"/>
    <property type="match status" value="1"/>
</dbReference>
<proteinExistence type="predicted"/>
<dbReference type="GO" id="GO:0034194">
    <property type="term" value="P:D-galactonate catabolic process"/>
    <property type="evidence" value="ECO:0007669"/>
    <property type="project" value="InterPro"/>
</dbReference>
<evidence type="ECO:0000313" key="2">
    <source>
        <dbReference type="Proteomes" id="UP000253209"/>
    </source>
</evidence>
<dbReference type="RefSeq" id="WP_114004064.1">
    <property type="nucleotide sequence ID" value="NZ_QGDC01000002.1"/>
</dbReference>
<dbReference type="AlphaFoldDB" id="A0A367GRD4"/>
<reference evidence="1 2" key="1">
    <citation type="submission" date="2018-05" db="EMBL/GenBank/DDBJ databases">
        <title>Mucilaginibacter hurinus sp. nov., isolated from briquette warehouse soil.</title>
        <authorList>
            <person name="Choi L."/>
        </authorList>
    </citation>
    <scope>NUCLEOTIDE SEQUENCE [LARGE SCALE GENOMIC DNA]</scope>
    <source>
        <strain evidence="1 2">ZR32</strain>
    </source>
</reference>
<sequence length="314" mass="33983">MDNFLSCDWGTSSFRIRLIRADDIQVVAEVRTAQGVAATYKSWQQNGASDRQAFYTNVIQQQVKVLEKQLDTSLEGIPIALSGMASSSIGLIDLPYKPLPFKLDGSDLLIESLIGSNPTTIISGACTYSDAMRGEETKAIGCAALLPDTEYDNILLMPGTHAKHISISGGMATGISSYMTGEFFELLAEKSVLAASVKSGSKLDEPMNWTSFMNGVKIGSAENLLHTAFTVRTNQVLKQHTGEQNYFYLSGLLLGTELADVPKNVPVYLVSGEDHRALYQLACEVLDIRVAGTIDADIALIKGQHAVLRNLSVN</sequence>
<protein>
    <submittedName>
        <fullName evidence="1">2-keto-3-deoxy-galactonokinase</fullName>
    </submittedName>
</protein>
<dbReference type="GO" id="GO:0008671">
    <property type="term" value="F:2-dehydro-3-deoxygalactonokinase activity"/>
    <property type="evidence" value="ECO:0007669"/>
    <property type="project" value="InterPro"/>
</dbReference>
<keyword evidence="2" id="KW-1185">Reference proteome</keyword>
<keyword evidence="1" id="KW-0808">Transferase</keyword>